<reference evidence="2" key="2">
    <citation type="submission" date="2021-09" db="EMBL/GenBank/DDBJ databases">
        <authorList>
            <person name="Jia N."/>
            <person name="Wang J."/>
            <person name="Shi W."/>
            <person name="Du L."/>
            <person name="Sun Y."/>
            <person name="Zhan W."/>
            <person name="Jiang J."/>
            <person name="Wang Q."/>
            <person name="Zhang B."/>
            <person name="Ji P."/>
            <person name="Sakyi L.B."/>
            <person name="Cui X."/>
            <person name="Yuan T."/>
            <person name="Jiang B."/>
            <person name="Yang W."/>
            <person name="Lam T.T.-Y."/>
            <person name="Chang Q."/>
            <person name="Ding S."/>
            <person name="Wang X."/>
            <person name="Zhu J."/>
            <person name="Ruan X."/>
            <person name="Zhao L."/>
            <person name="Wei J."/>
            <person name="Que T."/>
            <person name="Du C."/>
            <person name="Cheng J."/>
            <person name="Dai P."/>
            <person name="Han X."/>
            <person name="Huang E."/>
            <person name="Gao Y."/>
            <person name="Liu J."/>
            <person name="Shao H."/>
            <person name="Ye R."/>
            <person name="Li L."/>
            <person name="Wei W."/>
            <person name="Wang X."/>
            <person name="Wang C."/>
            <person name="Huo Q."/>
            <person name="Li W."/>
            <person name="Guo W."/>
            <person name="Chen H."/>
            <person name="Chen S."/>
            <person name="Zhou L."/>
            <person name="Zhou L."/>
            <person name="Ni X."/>
            <person name="Tian J."/>
            <person name="Zhou Y."/>
            <person name="Sheng Y."/>
            <person name="Liu T."/>
            <person name="Pan Y."/>
            <person name="Xia L."/>
            <person name="Li J."/>
            <person name="Zhao F."/>
            <person name="Cao W."/>
        </authorList>
    </citation>
    <scope>NUCLEOTIDE SEQUENCE</scope>
    <source>
        <strain evidence="2">Rsan-2018</strain>
        <tissue evidence="2">Larvae</tissue>
    </source>
</reference>
<evidence type="ECO:0000313" key="2">
    <source>
        <dbReference type="EMBL" id="KAH7975647.1"/>
    </source>
</evidence>
<evidence type="ECO:0008006" key="4">
    <source>
        <dbReference type="Google" id="ProtNLM"/>
    </source>
</evidence>
<comment type="caution">
    <text evidence="2">The sequence shown here is derived from an EMBL/GenBank/DDBJ whole genome shotgun (WGS) entry which is preliminary data.</text>
</comment>
<dbReference type="Proteomes" id="UP000821837">
    <property type="component" value="Chromosome 10"/>
</dbReference>
<dbReference type="GO" id="GO:0003676">
    <property type="term" value="F:nucleic acid binding"/>
    <property type="evidence" value="ECO:0007669"/>
    <property type="project" value="InterPro"/>
</dbReference>
<gene>
    <name evidence="2" type="ORF">HPB52_004032</name>
</gene>
<evidence type="ECO:0000256" key="1">
    <source>
        <dbReference type="SAM" id="MobiDB-lite"/>
    </source>
</evidence>
<dbReference type="InterPro" id="IPR012677">
    <property type="entry name" value="Nucleotide-bd_a/b_plait_sf"/>
</dbReference>
<dbReference type="EMBL" id="JABSTV010001246">
    <property type="protein sequence ID" value="KAH7975647.1"/>
    <property type="molecule type" value="Genomic_DNA"/>
</dbReference>
<keyword evidence="3" id="KW-1185">Reference proteome</keyword>
<proteinExistence type="predicted"/>
<organism evidence="2 3">
    <name type="scientific">Rhipicephalus sanguineus</name>
    <name type="common">Brown dog tick</name>
    <name type="synonym">Ixodes sanguineus</name>
    <dbReference type="NCBI Taxonomy" id="34632"/>
    <lineage>
        <taxon>Eukaryota</taxon>
        <taxon>Metazoa</taxon>
        <taxon>Ecdysozoa</taxon>
        <taxon>Arthropoda</taxon>
        <taxon>Chelicerata</taxon>
        <taxon>Arachnida</taxon>
        <taxon>Acari</taxon>
        <taxon>Parasitiformes</taxon>
        <taxon>Ixodida</taxon>
        <taxon>Ixodoidea</taxon>
        <taxon>Ixodidae</taxon>
        <taxon>Rhipicephalinae</taxon>
        <taxon>Rhipicephalus</taxon>
        <taxon>Rhipicephalus</taxon>
    </lineage>
</organism>
<dbReference type="Gene3D" id="3.30.70.330">
    <property type="match status" value="1"/>
</dbReference>
<feature type="region of interest" description="Disordered" evidence="1">
    <location>
        <begin position="265"/>
        <end position="296"/>
    </location>
</feature>
<protein>
    <recommendedName>
        <fullName evidence="4">RRM domain-containing protein</fullName>
    </recommendedName>
</protein>
<name>A0A9D4QC33_RHISA</name>
<dbReference type="AlphaFoldDB" id="A0A9D4QC33"/>
<sequence length="296" mass="31985">MSILPREHGDVRRDTNSLPEDGAGPSLEGAVDVRAQRQKPTTDRGTQTSQEREPAARPEAPTGSKRRARDDPRNSPVLKVKLQEFIPESQVVDYEEADKRRVRLSGFAKGVKADDVEGLCAGAVETSSLVKNNNLTLYYAAYGTAEEAVAAVQALDGVLVKGTPIRAMYLAERWNDPETRPLVSSNILDVSNLPSEFCSKEKLEPVFKMGKVITVSATGSCKVEFTSSTELIKTVSDPSCHTLAGQSLKFAMAYDAIAATNLRNQKTAAAKRSKDGTAQGTSKAKSSGQNKKARKK</sequence>
<evidence type="ECO:0000313" key="3">
    <source>
        <dbReference type="Proteomes" id="UP000821837"/>
    </source>
</evidence>
<feature type="compositionally biased region" description="Polar residues" evidence="1">
    <location>
        <begin position="276"/>
        <end position="290"/>
    </location>
</feature>
<accession>A0A9D4QC33</accession>
<feature type="compositionally biased region" description="Basic and acidic residues" evidence="1">
    <location>
        <begin position="1"/>
        <end position="15"/>
    </location>
</feature>
<dbReference type="InterPro" id="IPR035979">
    <property type="entry name" value="RBD_domain_sf"/>
</dbReference>
<dbReference type="VEuPathDB" id="VectorBase:RSAN_058053"/>
<reference evidence="2" key="1">
    <citation type="journal article" date="2020" name="Cell">
        <title>Large-Scale Comparative Analyses of Tick Genomes Elucidate Their Genetic Diversity and Vector Capacities.</title>
        <authorList>
            <consortium name="Tick Genome and Microbiome Consortium (TIGMIC)"/>
            <person name="Jia N."/>
            <person name="Wang J."/>
            <person name="Shi W."/>
            <person name="Du L."/>
            <person name="Sun Y."/>
            <person name="Zhan W."/>
            <person name="Jiang J.F."/>
            <person name="Wang Q."/>
            <person name="Zhang B."/>
            <person name="Ji P."/>
            <person name="Bell-Sakyi L."/>
            <person name="Cui X.M."/>
            <person name="Yuan T.T."/>
            <person name="Jiang B.G."/>
            <person name="Yang W.F."/>
            <person name="Lam T.T."/>
            <person name="Chang Q.C."/>
            <person name="Ding S.J."/>
            <person name="Wang X.J."/>
            <person name="Zhu J.G."/>
            <person name="Ruan X.D."/>
            <person name="Zhao L."/>
            <person name="Wei J.T."/>
            <person name="Ye R.Z."/>
            <person name="Que T.C."/>
            <person name="Du C.H."/>
            <person name="Zhou Y.H."/>
            <person name="Cheng J.X."/>
            <person name="Dai P.F."/>
            <person name="Guo W.B."/>
            <person name="Han X.H."/>
            <person name="Huang E.J."/>
            <person name="Li L.F."/>
            <person name="Wei W."/>
            <person name="Gao Y.C."/>
            <person name="Liu J.Z."/>
            <person name="Shao H.Z."/>
            <person name="Wang X."/>
            <person name="Wang C.C."/>
            <person name="Yang T.C."/>
            <person name="Huo Q.B."/>
            <person name="Li W."/>
            <person name="Chen H.Y."/>
            <person name="Chen S.E."/>
            <person name="Zhou L.G."/>
            <person name="Ni X.B."/>
            <person name="Tian J.H."/>
            <person name="Sheng Y."/>
            <person name="Liu T."/>
            <person name="Pan Y.S."/>
            <person name="Xia L.Y."/>
            <person name="Li J."/>
            <person name="Zhao F."/>
            <person name="Cao W.C."/>
        </authorList>
    </citation>
    <scope>NUCLEOTIDE SEQUENCE</scope>
    <source>
        <strain evidence="2">Rsan-2018</strain>
    </source>
</reference>
<feature type="region of interest" description="Disordered" evidence="1">
    <location>
        <begin position="1"/>
        <end position="77"/>
    </location>
</feature>
<dbReference type="SUPFAM" id="SSF54928">
    <property type="entry name" value="RNA-binding domain, RBD"/>
    <property type="match status" value="1"/>
</dbReference>